<organism evidence="1">
    <name type="scientific">Ananas comosus var. bracteatus</name>
    <name type="common">red pineapple</name>
    <dbReference type="NCBI Taxonomy" id="296719"/>
    <lineage>
        <taxon>Eukaryota</taxon>
        <taxon>Viridiplantae</taxon>
        <taxon>Streptophyta</taxon>
        <taxon>Embryophyta</taxon>
        <taxon>Tracheophyta</taxon>
        <taxon>Spermatophyta</taxon>
        <taxon>Magnoliopsida</taxon>
        <taxon>Liliopsida</taxon>
        <taxon>Poales</taxon>
        <taxon>Bromeliaceae</taxon>
        <taxon>Bromelioideae</taxon>
        <taxon>Ananas</taxon>
    </lineage>
</organism>
<reference evidence="1" key="1">
    <citation type="submission" date="2020-07" db="EMBL/GenBank/DDBJ databases">
        <authorList>
            <person name="Lin J."/>
        </authorList>
    </citation>
    <scope>NUCLEOTIDE SEQUENCE</scope>
</reference>
<proteinExistence type="predicted"/>
<gene>
    <name evidence="1" type="ORF">CB5_LOCUS28647</name>
</gene>
<accession>A0A6V7QRN2</accession>
<dbReference type="EMBL" id="CAJEUB010000003">
    <property type="protein sequence ID" value="CAD1845436.1"/>
    <property type="molecule type" value="Genomic_DNA"/>
</dbReference>
<sequence>MARPRSLVSTSYRFRFSDRRIAPIFAPFNRNFSSDKPLEPIGNPKEGLRAIVDELCGVLDRAGGGGAWGPKLEQALASIHPKPSPEIVVPVLRRLKDPILAVGFFRWAETIIGEPHGPTATILCSI</sequence>
<evidence type="ECO:0000313" key="1">
    <source>
        <dbReference type="EMBL" id="CAD1845436.1"/>
    </source>
</evidence>
<name>A0A6V7QRN2_ANACO</name>
<dbReference type="AlphaFoldDB" id="A0A6V7QRN2"/>
<protein>
    <submittedName>
        <fullName evidence="1">Uncharacterized protein</fullName>
    </submittedName>
</protein>